<sequence>MALELKRSMIYFGAFVIVALFVLLSYFLSKSSISRVQHLISQNEQVRAVPEEKKEKSNSLSKKELDIYKVSKLEELNSNNKPNTSYTSESIGNT</sequence>
<organism evidence="2 3">
    <name type="scientific">Smittium culicis</name>
    <dbReference type="NCBI Taxonomy" id="133412"/>
    <lineage>
        <taxon>Eukaryota</taxon>
        <taxon>Fungi</taxon>
        <taxon>Fungi incertae sedis</taxon>
        <taxon>Zoopagomycota</taxon>
        <taxon>Kickxellomycotina</taxon>
        <taxon>Harpellomycetes</taxon>
        <taxon>Harpellales</taxon>
        <taxon>Legeriomycetaceae</taxon>
        <taxon>Smittium</taxon>
    </lineage>
</organism>
<gene>
    <name evidence="2" type="ORF">AYI70_g1726</name>
</gene>
<comment type="caution">
    <text evidence="2">The sequence shown here is derived from an EMBL/GenBank/DDBJ whole genome shotgun (WGS) entry which is preliminary data.</text>
</comment>
<feature type="transmembrane region" description="Helical" evidence="1">
    <location>
        <begin position="9"/>
        <end position="28"/>
    </location>
</feature>
<keyword evidence="1" id="KW-0812">Transmembrane</keyword>
<dbReference type="EMBL" id="LSSN01000383">
    <property type="protein sequence ID" value="OMJ24231.1"/>
    <property type="molecule type" value="Genomic_DNA"/>
</dbReference>
<proteinExistence type="predicted"/>
<keyword evidence="1" id="KW-0472">Membrane</keyword>
<accession>A0A1R1YBC0</accession>
<keyword evidence="3" id="KW-1185">Reference proteome</keyword>
<dbReference type="Proteomes" id="UP000187283">
    <property type="component" value="Unassembled WGS sequence"/>
</dbReference>
<protein>
    <submittedName>
        <fullName evidence="2">Uncharacterized protein</fullName>
    </submittedName>
</protein>
<evidence type="ECO:0000313" key="2">
    <source>
        <dbReference type="EMBL" id="OMJ24231.1"/>
    </source>
</evidence>
<evidence type="ECO:0000313" key="3">
    <source>
        <dbReference type="Proteomes" id="UP000187283"/>
    </source>
</evidence>
<name>A0A1R1YBC0_9FUNG</name>
<evidence type="ECO:0000256" key="1">
    <source>
        <dbReference type="SAM" id="Phobius"/>
    </source>
</evidence>
<keyword evidence="1" id="KW-1133">Transmembrane helix</keyword>
<reference evidence="2 3" key="1">
    <citation type="submission" date="2017-01" db="EMBL/GenBank/DDBJ databases">
        <authorList>
            <person name="Mah S.A."/>
            <person name="Swanson W.J."/>
            <person name="Moy G.W."/>
            <person name="Vacquier V.D."/>
        </authorList>
    </citation>
    <scope>NUCLEOTIDE SEQUENCE [LARGE SCALE GENOMIC DNA]</scope>
    <source>
        <strain evidence="2 3">GSMNP</strain>
    </source>
</reference>
<dbReference type="AlphaFoldDB" id="A0A1R1YBC0"/>